<evidence type="ECO:0000256" key="6">
    <source>
        <dbReference type="SAM" id="MobiDB-lite"/>
    </source>
</evidence>
<keyword evidence="8" id="KW-1185">Reference proteome</keyword>
<keyword evidence="2 5" id="KW-0689">Ribosomal protein</keyword>
<dbReference type="NCBIfam" id="TIGR03953">
    <property type="entry name" value="rplD_bact"/>
    <property type="match status" value="1"/>
</dbReference>
<dbReference type="AlphaFoldDB" id="F7WZV5"/>
<comment type="function">
    <text evidence="5">Forms part of the polypeptide exit tunnel.</text>
</comment>
<evidence type="ECO:0000313" key="7">
    <source>
        <dbReference type="EMBL" id="AEH39916.1"/>
    </source>
</evidence>
<dbReference type="Gene3D" id="3.40.1370.10">
    <property type="match status" value="1"/>
</dbReference>
<dbReference type="GO" id="GO:0019843">
    <property type="term" value="F:rRNA binding"/>
    <property type="evidence" value="ECO:0007669"/>
    <property type="project" value="UniProtKB-UniRule"/>
</dbReference>
<name>F7WZV5_9GAMM</name>
<comment type="similarity">
    <text evidence="1 5">Belongs to the universal ribosomal protein uL4 family.</text>
</comment>
<sequence>MEIEIQDSEEMLTLSDIVFGKSLNEPLIHQVVTSYLSSRRKGSKSQKSRSEVSGSGKKPWRQKGTGRARAGSLRSPIWRSGGVTFAAKPKNYKQKINKKMYQGAIKSIFSELIRQNRVLIFNKFNIDSPKTKSLLNQLNIFKINNALIITHYINKNLSLAAKNLYYIDVINISQINPIKLITYQNIVVTIKAIKNIEEVFI</sequence>
<dbReference type="GO" id="GO:0005840">
    <property type="term" value="C:ribosome"/>
    <property type="evidence" value="ECO:0007669"/>
    <property type="project" value="UniProtKB-KW"/>
</dbReference>
<accession>F7WZV5</accession>
<dbReference type="eggNOG" id="COG0088">
    <property type="taxonomic scope" value="Bacteria"/>
</dbReference>
<gene>
    <name evidence="5 7" type="primary">rplD</name>
    <name evidence="7" type="ORF">BCTU_351</name>
</gene>
<keyword evidence="3 5" id="KW-0687">Ribonucleoprotein</keyword>
<dbReference type="GO" id="GO:0003735">
    <property type="term" value="F:structural constituent of ribosome"/>
    <property type="evidence" value="ECO:0007669"/>
    <property type="project" value="InterPro"/>
</dbReference>
<evidence type="ECO:0000256" key="2">
    <source>
        <dbReference type="ARBA" id="ARBA00022980"/>
    </source>
</evidence>
<reference evidence="7 8" key="1">
    <citation type="journal article" date="2011" name="Appl. Environ. Microbiol.">
        <title>The genome of Buchnera aphidicola from the aphid Cinara tujafilina provides new clues about the evolutionary history of metabolic losses in bacterial endosymbionts.</title>
        <authorList>
            <person name="Lamelas A."/>
            <person name="Gosalbes M.J."/>
            <person name="Moya A."/>
            <person name="Latorre A."/>
        </authorList>
    </citation>
    <scope>NUCLEOTIDE SEQUENCE [LARGE SCALE GENOMIC DNA]</scope>
    <source>
        <strain evidence="8">Cinara tujafilina</strain>
    </source>
</reference>
<dbReference type="PANTHER" id="PTHR10746:SF6">
    <property type="entry name" value="LARGE RIBOSOMAL SUBUNIT PROTEIN UL4M"/>
    <property type="match status" value="1"/>
</dbReference>
<dbReference type="InterPro" id="IPR013005">
    <property type="entry name" value="Ribosomal_uL4-like"/>
</dbReference>
<dbReference type="InterPro" id="IPR023574">
    <property type="entry name" value="Ribosomal_uL4_dom_sf"/>
</dbReference>
<dbReference type="GO" id="GO:0006412">
    <property type="term" value="P:translation"/>
    <property type="evidence" value="ECO:0007669"/>
    <property type="project" value="UniProtKB-UniRule"/>
</dbReference>
<dbReference type="STRING" id="261317.BCTU_351"/>
<evidence type="ECO:0000313" key="8">
    <source>
        <dbReference type="Proteomes" id="UP000006811"/>
    </source>
</evidence>
<evidence type="ECO:0000256" key="3">
    <source>
        <dbReference type="ARBA" id="ARBA00023274"/>
    </source>
</evidence>
<dbReference type="SUPFAM" id="SSF52166">
    <property type="entry name" value="Ribosomal protein L4"/>
    <property type="match status" value="1"/>
</dbReference>
<feature type="region of interest" description="Disordered" evidence="6">
    <location>
        <begin position="39"/>
        <end position="72"/>
    </location>
</feature>
<proteinExistence type="inferred from homology"/>
<dbReference type="KEGG" id="baj:BCTU_351"/>
<organism evidence="7 8">
    <name type="scientific">Buchnera aphidicola</name>
    <name type="common">Cinara tujafilina</name>
    <dbReference type="NCBI Taxonomy" id="261317"/>
    <lineage>
        <taxon>Bacteria</taxon>
        <taxon>Pseudomonadati</taxon>
        <taxon>Pseudomonadota</taxon>
        <taxon>Gammaproteobacteria</taxon>
        <taxon>Enterobacterales</taxon>
        <taxon>Erwiniaceae</taxon>
        <taxon>Buchnera</taxon>
    </lineage>
</organism>
<dbReference type="HAMAP" id="MF_01328_B">
    <property type="entry name" value="Ribosomal_uL4_B"/>
    <property type="match status" value="1"/>
</dbReference>
<keyword evidence="5" id="KW-0694">RNA-binding</keyword>
<dbReference type="Pfam" id="PF00573">
    <property type="entry name" value="Ribosomal_L4"/>
    <property type="match status" value="1"/>
</dbReference>
<keyword evidence="5" id="KW-0699">rRNA-binding</keyword>
<comment type="subunit">
    <text evidence="5">Part of the 50S ribosomal subunit.</text>
</comment>
<dbReference type="Proteomes" id="UP000006811">
    <property type="component" value="Chromosome"/>
</dbReference>
<evidence type="ECO:0000256" key="4">
    <source>
        <dbReference type="ARBA" id="ARBA00035244"/>
    </source>
</evidence>
<dbReference type="HOGENOM" id="CLU_041575_5_2_6"/>
<dbReference type="EMBL" id="CP001817">
    <property type="protein sequence ID" value="AEH39916.1"/>
    <property type="molecule type" value="Genomic_DNA"/>
</dbReference>
<evidence type="ECO:0000256" key="5">
    <source>
        <dbReference type="HAMAP-Rule" id="MF_01328"/>
    </source>
</evidence>
<comment type="function">
    <text evidence="5">One of the primary rRNA binding proteins, this protein initially binds near the 5'-end of the 23S rRNA. It is important during the early stages of 50S assembly. It makes multiple contacts with different domains of the 23S rRNA in the assembled 50S subunit and ribosome.</text>
</comment>
<protein>
    <recommendedName>
        <fullName evidence="4 5">Large ribosomal subunit protein uL4</fullName>
    </recommendedName>
</protein>
<dbReference type="InterPro" id="IPR002136">
    <property type="entry name" value="Ribosomal_uL4"/>
</dbReference>
<dbReference type="GO" id="GO:1990904">
    <property type="term" value="C:ribonucleoprotein complex"/>
    <property type="evidence" value="ECO:0007669"/>
    <property type="project" value="UniProtKB-KW"/>
</dbReference>
<dbReference type="PANTHER" id="PTHR10746">
    <property type="entry name" value="50S RIBOSOMAL PROTEIN L4"/>
    <property type="match status" value="1"/>
</dbReference>
<evidence type="ECO:0000256" key="1">
    <source>
        <dbReference type="ARBA" id="ARBA00010528"/>
    </source>
</evidence>
<dbReference type="OrthoDB" id="9803201at2"/>